<evidence type="ECO:0000259" key="2">
    <source>
        <dbReference type="Pfam" id="PF24883"/>
    </source>
</evidence>
<protein>
    <recommendedName>
        <fullName evidence="2">Nephrocystin 3-like N-terminal domain-containing protein</fullName>
    </recommendedName>
</protein>
<keyword evidence="4" id="KW-1185">Reference proteome</keyword>
<proteinExistence type="predicted"/>
<evidence type="ECO:0000313" key="3">
    <source>
        <dbReference type="EMBL" id="KAH7123329.1"/>
    </source>
</evidence>
<gene>
    <name evidence="3" type="ORF">B0J13DRAFT_680038</name>
</gene>
<dbReference type="PANTHER" id="PTHR10039:SF5">
    <property type="entry name" value="NACHT DOMAIN-CONTAINING PROTEIN"/>
    <property type="match status" value="1"/>
</dbReference>
<comment type="caution">
    <text evidence="3">The sequence shown here is derived from an EMBL/GenBank/DDBJ whole genome shotgun (WGS) entry which is preliminary data.</text>
</comment>
<dbReference type="SUPFAM" id="SSF52540">
    <property type="entry name" value="P-loop containing nucleoside triphosphate hydrolases"/>
    <property type="match status" value="1"/>
</dbReference>
<dbReference type="InterPro" id="IPR056884">
    <property type="entry name" value="NPHP3-like_N"/>
</dbReference>
<evidence type="ECO:0000313" key="4">
    <source>
        <dbReference type="Proteomes" id="UP000717696"/>
    </source>
</evidence>
<feature type="domain" description="Nephrocystin 3-like N-terminal" evidence="2">
    <location>
        <begin position="44"/>
        <end position="129"/>
    </location>
</feature>
<keyword evidence="1" id="KW-0677">Repeat</keyword>
<evidence type="ECO:0000256" key="1">
    <source>
        <dbReference type="ARBA" id="ARBA00022737"/>
    </source>
</evidence>
<dbReference type="AlphaFoldDB" id="A0A9P9DQT5"/>
<reference evidence="3" key="1">
    <citation type="journal article" date="2021" name="Nat. Commun.">
        <title>Genetic determinants of endophytism in the Arabidopsis root mycobiome.</title>
        <authorList>
            <person name="Mesny F."/>
            <person name="Miyauchi S."/>
            <person name="Thiergart T."/>
            <person name="Pickel B."/>
            <person name="Atanasova L."/>
            <person name="Karlsson M."/>
            <person name="Huettel B."/>
            <person name="Barry K.W."/>
            <person name="Haridas S."/>
            <person name="Chen C."/>
            <person name="Bauer D."/>
            <person name="Andreopoulos W."/>
            <person name="Pangilinan J."/>
            <person name="LaButti K."/>
            <person name="Riley R."/>
            <person name="Lipzen A."/>
            <person name="Clum A."/>
            <person name="Drula E."/>
            <person name="Henrissat B."/>
            <person name="Kohler A."/>
            <person name="Grigoriev I.V."/>
            <person name="Martin F.M."/>
            <person name="Hacquard S."/>
        </authorList>
    </citation>
    <scope>NUCLEOTIDE SEQUENCE</scope>
    <source>
        <strain evidence="3">MPI-CAGE-AT-0021</strain>
    </source>
</reference>
<dbReference type="Gene3D" id="3.40.50.300">
    <property type="entry name" value="P-loop containing nucleotide triphosphate hydrolases"/>
    <property type="match status" value="1"/>
</dbReference>
<dbReference type="Proteomes" id="UP000717696">
    <property type="component" value="Unassembled WGS sequence"/>
</dbReference>
<dbReference type="InterPro" id="IPR027417">
    <property type="entry name" value="P-loop_NTPase"/>
</dbReference>
<dbReference type="OrthoDB" id="5105065at2759"/>
<dbReference type="EMBL" id="JAGMUU010000025">
    <property type="protein sequence ID" value="KAH7123329.1"/>
    <property type="molecule type" value="Genomic_DNA"/>
</dbReference>
<dbReference type="Pfam" id="PF24883">
    <property type="entry name" value="NPHP3_N"/>
    <property type="match status" value="1"/>
</dbReference>
<dbReference type="PANTHER" id="PTHR10039">
    <property type="entry name" value="AMELOGENIN"/>
    <property type="match status" value="1"/>
</dbReference>
<sequence length="139" mass="15982">MKILTSLCFREMYAKQEAIPKAYANTYEWITPNEQTDENGEKLEWASFPEWLQKTDDSVYWITGKPGSGKSTLMKYIYQNPQLRTNLENYAGDLPLMLGGFFFWNPGSESERSQGGLVRTMLRECLSGRLDLIPVVSPR</sequence>
<name>A0A9P9DQT5_9HYPO</name>
<accession>A0A9P9DQT5</accession>
<organism evidence="3 4">
    <name type="scientific">Dactylonectria estremocensis</name>
    <dbReference type="NCBI Taxonomy" id="1079267"/>
    <lineage>
        <taxon>Eukaryota</taxon>
        <taxon>Fungi</taxon>
        <taxon>Dikarya</taxon>
        <taxon>Ascomycota</taxon>
        <taxon>Pezizomycotina</taxon>
        <taxon>Sordariomycetes</taxon>
        <taxon>Hypocreomycetidae</taxon>
        <taxon>Hypocreales</taxon>
        <taxon>Nectriaceae</taxon>
        <taxon>Dactylonectria</taxon>
    </lineage>
</organism>